<dbReference type="Proteomes" id="UP000246991">
    <property type="component" value="Unassembled WGS sequence"/>
</dbReference>
<protein>
    <recommendedName>
        <fullName evidence="5">Hydrophobin</fullName>
    </recommendedName>
</protein>
<dbReference type="AlphaFoldDB" id="A0A317SVR4"/>
<keyword evidence="2" id="KW-0732">Signal</keyword>
<comment type="caution">
    <text evidence="3">The sequence shown here is derived from an EMBL/GenBank/DDBJ whole genome shotgun (WGS) entry which is preliminary data.</text>
</comment>
<accession>A0A317SVR4</accession>
<proteinExistence type="predicted"/>
<dbReference type="GO" id="GO:0009277">
    <property type="term" value="C:fungal-type cell wall"/>
    <property type="evidence" value="ECO:0007669"/>
    <property type="project" value="InterPro"/>
</dbReference>
<dbReference type="EMBL" id="PYWC01000019">
    <property type="protein sequence ID" value="PWW77890.1"/>
    <property type="molecule type" value="Genomic_DNA"/>
</dbReference>
<evidence type="ECO:0000256" key="1">
    <source>
        <dbReference type="ARBA" id="ARBA00023157"/>
    </source>
</evidence>
<evidence type="ECO:0008006" key="5">
    <source>
        <dbReference type="Google" id="ProtNLM"/>
    </source>
</evidence>
<feature type="signal peptide" evidence="2">
    <location>
        <begin position="1"/>
        <end position="20"/>
    </location>
</feature>
<evidence type="ECO:0000256" key="2">
    <source>
        <dbReference type="SAM" id="SignalP"/>
    </source>
</evidence>
<reference evidence="3 4" key="1">
    <citation type="submission" date="2018-03" db="EMBL/GenBank/DDBJ databases">
        <title>Genomes of Pezizomycetes fungi and the evolution of truffles.</title>
        <authorList>
            <person name="Murat C."/>
            <person name="Payen T."/>
            <person name="Noel B."/>
            <person name="Kuo A."/>
            <person name="Martin F.M."/>
        </authorList>
    </citation>
    <scope>NUCLEOTIDE SEQUENCE [LARGE SCALE GENOMIC DNA]</scope>
    <source>
        <strain evidence="3">091103-1</strain>
    </source>
</reference>
<evidence type="ECO:0000313" key="3">
    <source>
        <dbReference type="EMBL" id="PWW77890.1"/>
    </source>
</evidence>
<name>A0A317SVR4_9PEZI</name>
<dbReference type="SMART" id="SM00075">
    <property type="entry name" value="HYDRO"/>
    <property type="match status" value="1"/>
</dbReference>
<keyword evidence="1" id="KW-1015">Disulfide bond</keyword>
<dbReference type="InterPro" id="IPR001338">
    <property type="entry name" value="Class_I_Hydrophobin"/>
</dbReference>
<organism evidence="3 4">
    <name type="scientific">Tuber magnatum</name>
    <name type="common">white Piedmont truffle</name>
    <dbReference type="NCBI Taxonomy" id="42249"/>
    <lineage>
        <taxon>Eukaryota</taxon>
        <taxon>Fungi</taxon>
        <taxon>Dikarya</taxon>
        <taxon>Ascomycota</taxon>
        <taxon>Pezizomycotina</taxon>
        <taxon>Pezizomycetes</taxon>
        <taxon>Pezizales</taxon>
        <taxon>Tuberaceae</taxon>
        <taxon>Tuber</taxon>
    </lineage>
</organism>
<feature type="chain" id="PRO_5016356946" description="Hydrophobin" evidence="2">
    <location>
        <begin position="21"/>
        <end position="119"/>
    </location>
</feature>
<gene>
    <name evidence="3" type="ORF">C7212DRAFT_342524</name>
</gene>
<sequence>MQFTKILLFIFAALVSSAAALPSPDKTGDTNIKSKESCGDQNLVFQCCDSATGVGSGILSGLTFLNCNNIGAIGILPVLTSQGQCSGSYACCSGDTEQHAQNGLINVNTGCIAMGGVLD</sequence>
<keyword evidence="4" id="KW-1185">Reference proteome</keyword>
<dbReference type="GO" id="GO:0005199">
    <property type="term" value="F:structural constituent of cell wall"/>
    <property type="evidence" value="ECO:0007669"/>
    <property type="project" value="InterPro"/>
</dbReference>
<evidence type="ECO:0000313" key="4">
    <source>
        <dbReference type="Proteomes" id="UP000246991"/>
    </source>
</evidence>